<dbReference type="Proteomes" id="UP000541444">
    <property type="component" value="Unassembled WGS sequence"/>
</dbReference>
<proteinExistence type="predicted"/>
<feature type="transmembrane region" description="Helical" evidence="1">
    <location>
        <begin position="104"/>
        <end position="127"/>
    </location>
</feature>
<keyword evidence="4" id="KW-1185">Reference proteome</keyword>
<protein>
    <submittedName>
        <fullName evidence="3">Uncharacterized protein</fullName>
    </submittedName>
</protein>
<name>A0A7J7NKX6_9MAGN</name>
<dbReference type="EMBL" id="JACGCM010000715">
    <property type="protein sequence ID" value="KAF6167766.1"/>
    <property type="molecule type" value="Genomic_DNA"/>
</dbReference>
<evidence type="ECO:0000313" key="4">
    <source>
        <dbReference type="Proteomes" id="UP000541444"/>
    </source>
</evidence>
<gene>
    <name evidence="3" type="ORF">GIB67_027544</name>
</gene>
<evidence type="ECO:0000256" key="2">
    <source>
        <dbReference type="SAM" id="SignalP"/>
    </source>
</evidence>
<feature type="chain" id="PRO_5029709729" evidence="2">
    <location>
        <begin position="18"/>
        <end position="133"/>
    </location>
</feature>
<reference evidence="3 4" key="1">
    <citation type="journal article" date="2020" name="IScience">
        <title>Genome Sequencing of the Endangered Kingdonia uniflora (Circaeasteraceae, Ranunculales) Reveals Potential Mechanisms of Evolutionary Specialization.</title>
        <authorList>
            <person name="Sun Y."/>
            <person name="Deng T."/>
            <person name="Zhang A."/>
            <person name="Moore M.J."/>
            <person name="Landis J.B."/>
            <person name="Lin N."/>
            <person name="Zhang H."/>
            <person name="Zhang X."/>
            <person name="Huang J."/>
            <person name="Zhang X."/>
            <person name="Sun H."/>
            <person name="Wang H."/>
        </authorList>
    </citation>
    <scope>NUCLEOTIDE SEQUENCE [LARGE SCALE GENOMIC DNA]</scope>
    <source>
        <strain evidence="3">TB1705</strain>
        <tissue evidence="3">Leaf</tissue>
    </source>
</reference>
<accession>A0A7J7NKX6</accession>
<keyword evidence="2" id="KW-0732">Signal</keyword>
<keyword evidence="1" id="KW-1133">Transmembrane helix</keyword>
<evidence type="ECO:0000313" key="3">
    <source>
        <dbReference type="EMBL" id="KAF6167766.1"/>
    </source>
</evidence>
<keyword evidence="1" id="KW-0472">Membrane</keyword>
<organism evidence="3 4">
    <name type="scientific">Kingdonia uniflora</name>
    <dbReference type="NCBI Taxonomy" id="39325"/>
    <lineage>
        <taxon>Eukaryota</taxon>
        <taxon>Viridiplantae</taxon>
        <taxon>Streptophyta</taxon>
        <taxon>Embryophyta</taxon>
        <taxon>Tracheophyta</taxon>
        <taxon>Spermatophyta</taxon>
        <taxon>Magnoliopsida</taxon>
        <taxon>Ranunculales</taxon>
        <taxon>Circaeasteraceae</taxon>
        <taxon>Kingdonia</taxon>
    </lineage>
</organism>
<keyword evidence="1" id="KW-0812">Transmembrane</keyword>
<sequence>MLFSLIGLYICVDNVSSGNVFGRANTFEPYEVSRILNPNQNSLGDFYLNRRTLHPFLWSGDGIDWIATNHACRQCFVLQTLILPCACFLSILRHRVTWLQKSICILIMAVGTVSAIFGTISALSKIIENLSQE</sequence>
<dbReference type="AlphaFoldDB" id="A0A7J7NKX6"/>
<dbReference type="OrthoDB" id="40134at2759"/>
<comment type="caution">
    <text evidence="3">The sequence shown here is derived from an EMBL/GenBank/DDBJ whole genome shotgun (WGS) entry which is preliminary data.</text>
</comment>
<feature type="signal peptide" evidence="2">
    <location>
        <begin position="1"/>
        <end position="17"/>
    </location>
</feature>
<evidence type="ECO:0000256" key="1">
    <source>
        <dbReference type="SAM" id="Phobius"/>
    </source>
</evidence>